<dbReference type="InterPro" id="IPR057087">
    <property type="entry name" value="Gp12-like"/>
</dbReference>
<organism evidence="2 3">
    <name type="scientific">Phocoenobacter skyensis</name>
    <dbReference type="NCBI Taxonomy" id="97481"/>
    <lineage>
        <taxon>Bacteria</taxon>
        <taxon>Pseudomonadati</taxon>
        <taxon>Pseudomonadota</taxon>
        <taxon>Gammaproteobacteria</taxon>
        <taxon>Pasteurellales</taxon>
        <taxon>Pasteurellaceae</taxon>
        <taxon>Phocoenobacter</taxon>
    </lineage>
</organism>
<accession>A0A1H8A4U5</accession>
<name>A0A1H8A4U5_9PAST</name>
<dbReference type="GeneID" id="83545298"/>
<dbReference type="STRING" id="97481.SAMN05444853_1377"/>
<dbReference type="EMBL" id="FOBN01000037">
    <property type="protein sequence ID" value="SEM65536.1"/>
    <property type="molecule type" value="Genomic_DNA"/>
</dbReference>
<gene>
    <name evidence="2" type="ORF">SAMN05444853_1377</name>
</gene>
<dbReference type="AlphaFoldDB" id="A0A1H8A4U5"/>
<dbReference type="NCBIfam" id="NF047498">
    <property type="entry name" value="LIC_12616_fam"/>
    <property type="match status" value="1"/>
</dbReference>
<evidence type="ECO:0000259" key="1">
    <source>
        <dbReference type="Pfam" id="PF23961"/>
    </source>
</evidence>
<proteinExistence type="predicted"/>
<feature type="domain" description="Phage neck terminator protein gp12-like" evidence="1">
    <location>
        <begin position="4"/>
        <end position="150"/>
    </location>
</feature>
<sequence>MKKSLYKVLEAATSKPLFFAYQSGVKLPPKPYITIHILSADTSLPSHKQVLGENGERLIESHRQAIVQIDCYGNDSYQILDEFVQQLQTEEVLSICESLNVSISNFGGIQQMPETINSVDWESRSTLTIHFNYVTSVMETLHIIEKVEINQEYKNG</sequence>
<evidence type="ECO:0000313" key="2">
    <source>
        <dbReference type="EMBL" id="SEM65536.1"/>
    </source>
</evidence>
<dbReference type="RefSeq" id="WP_090923395.1">
    <property type="nucleotide sequence ID" value="NZ_CP016180.1"/>
</dbReference>
<protein>
    <recommendedName>
        <fullName evidence="1">Phage neck terminator protein gp12-like domain-containing protein</fullName>
    </recommendedName>
</protein>
<dbReference type="Proteomes" id="UP000198883">
    <property type="component" value="Unassembled WGS sequence"/>
</dbReference>
<reference evidence="3" key="1">
    <citation type="submission" date="2016-10" db="EMBL/GenBank/DDBJ databases">
        <authorList>
            <person name="Varghese N."/>
            <person name="Submissions S."/>
        </authorList>
    </citation>
    <scope>NUCLEOTIDE SEQUENCE [LARGE SCALE GENOMIC DNA]</scope>
    <source>
        <strain evidence="3">DSM 24204</strain>
    </source>
</reference>
<evidence type="ECO:0000313" key="3">
    <source>
        <dbReference type="Proteomes" id="UP000198883"/>
    </source>
</evidence>
<dbReference type="Pfam" id="PF23961">
    <property type="entry name" value="Phage_tail_terminator_9"/>
    <property type="match status" value="1"/>
</dbReference>